<dbReference type="EC" id="3.1.1.15" evidence="3"/>
<reference evidence="3" key="1">
    <citation type="submission" date="2022-01" db="EMBL/GenBank/DDBJ databases">
        <authorList>
            <person name="Criscuolo A."/>
        </authorList>
    </citation>
    <scope>NUCLEOTIDE SEQUENCE</scope>
    <source>
        <strain evidence="3">CIP111892</strain>
    </source>
</reference>
<dbReference type="Gene3D" id="2.120.10.30">
    <property type="entry name" value="TolB, C-terminal domain"/>
    <property type="match status" value="1"/>
</dbReference>
<dbReference type="GO" id="GO:0050021">
    <property type="term" value="F:L-arabinonolactonase activity"/>
    <property type="evidence" value="ECO:0007669"/>
    <property type="project" value="UniProtKB-EC"/>
</dbReference>
<keyword evidence="4" id="KW-1185">Reference proteome</keyword>
<keyword evidence="3" id="KW-0378">Hydrolase</keyword>
<sequence length="294" mass="32583">MAGQAELVVDAQALLGEGPHWDHAAARLYWVNIEGKQLRSYDPKTKNEKIYTFDKKISAVVPAAAGGWILALQDGLYRFSEDQQEQRIAAVEPELPRNRLNDAKCDSSGRLWFGTMSMDFTKAAGSLYVMELDGQVRRVLTGISISNGLAWDDQRGRMYYIDTATRGVDVMDYDVQSGTVDNRRSVFMFPEGVGDPDGMTIDREGMLWVAHWGGGCVSRWNPHTGEQLAKVEVPAKNVTSCTFGGDAFDELYITTARDGMSEEELQRWPHAGGLFKFKAGVQGVKANIFKGVSK</sequence>
<dbReference type="PANTHER" id="PTHR10907">
    <property type="entry name" value="REGUCALCIN"/>
    <property type="match status" value="1"/>
</dbReference>
<gene>
    <name evidence="3" type="primary">araB</name>
    <name evidence="3" type="ORF">PAECIP111892_01476</name>
</gene>
<evidence type="ECO:0000313" key="3">
    <source>
        <dbReference type="EMBL" id="CAH1194221.1"/>
    </source>
</evidence>
<feature type="domain" description="SMP-30/Gluconolactonase/LRE-like region" evidence="2">
    <location>
        <begin position="15"/>
        <end position="257"/>
    </location>
</feature>
<dbReference type="Pfam" id="PF08450">
    <property type="entry name" value="SGL"/>
    <property type="match status" value="1"/>
</dbReference>
<evidence type="ECO:0000259" key="2">
    <source>
        <dbReference type="Pfam" id="PF08450"/>
    </source>
</evidence>
<dbReference type="SUPFAM" id="SSF63829">
    <property type="entry name" value="Calcium-dependent phosphotriesterase"/>
    <property type="match status" value="1"/>
</dbReference>
<dbReference type="Proteomes" id="UP000838324">
    <property type="component" value="Unassembled WGS sequence"/>
</dbReference>
<comment type="caution">
    <text evidence="3">The sequence shown here is derived from an EMBL/GenBank/DDBJ whole genome shotgun (WGS) entry which is preliminary data.</text>
</comment>
<dbReference type="PANTHER" id="PTHR10907:SF47">
    <property type="entry name" value="REGUCALCIN"/>
    <property type="match status" value="1"/>
</dbReference>
<dbReference type="PRINTS" id="PR01790">
    <property type="entry name" value="SMP30FAMILY"/>
</dbReference>
<evidence type="ECO:0000256" key="1">
    <source>
        <dbReference type="ARBA" id="ARBA00008853"/>
    </source>
</evidence>
<dbReference type="InterPro" id="IPR011042">
    <property type="entry name" value="6-blade_b-propeller_TolB-like"/>
</dbReference>
<accession>A0ABN8FXM1</accession>
<dbReference type="InterPro" id="IPR013658">
    <property type="entry name" value="SGL"/>
</dbReference>
<dbReference type="InterPro" id="IPR005511">
    <property type="entry name" value="SMP-30"/>
</dbReference>
<evidence type="ECO:0000313" key="4">
    <source>
        <dbReference type="Proteomes" id="UP000838324"/>
    </source>
</evidence>
<protein>
    <submittedName>
        <fullName evidence="3">L-arabinolactonase</fullName>
        <ecNumber evidence="3">3.1.1.15</ecNumber>
    </submittedName>
</protein>
<comment type="similarity">
    <text evidence="1">Belongs to the SMP-30/CGR1 family.</text>
</comment>
<organism evidence="3 4">
    <name type="scientific">Paenibacillus auburnensis</name>
    <dbReference type="NCBI Taxonomy" id="2905649"/>
    <lineage>
        <taxon>Bacteria</taxon>
        <taxon>Bacillati</taxon>
        <taxon>Bacillota</taxon>
        <taxon>Bacilli</taxon>
        <taxon>Bacillales</taxon>
        <taxon>Paenibacillaceae</taxon>
        <taxon>Paenibacillus</taxon>
    </lineage>
</organism>
<dbReference type="RefSeq" id="WP_236331442.1">
    <property type="nucleotide sequence ID" value="NZ_CAKMMG010000001.1"/>
</dbReference>
<proteinExistence type="inferred from homology"/>
<name>A0ABN8FXM1_9BACL</name>
<dbReference type="EMBL" id="CAKMMG010000001">
    <property type="protein sequence ID" value="CAH1194221.1"/>
    <property type="molecule type" value="Genomic_DNA"/>
</dbReference>